<keyword evidence="1" id="KW-0175">Coiled coil</keyword>
<name>A0ABQ1WK25_9BACT</name>
<evidence type="ECO:0000256" key="1">
    <source>
        <dbReference type="SAM" id="Coils"/>
    </source>
</evidence>
<protein>
    <submittedName>
        <fullName evidence="4">Transcriptional regulator</fullName>
    </submittedName>
</protein>
<gene>
    <name evidence="4" type="ORF">GCM10011378_07860</name>
</gene>
<evidence type="ECO:0000259" key="3">
    <source>
        <dbReference type="Pfam" id="PF19904"/>
    </source>
</evidence>
<comment type="caution">
    <text evidence="4">The sequence shown here is derived from an EMBL/GenBank/DDBJ whole genome shotgun (WGS) entry which is preliminary data.</text>
</comment>
<dbReference type="Pfam" id="PF19904">
    <property type="entry name" value="DUF6377"/>
    <property type="match status" value="1"/>
</dbReference>
<feature type="transmembrane region" description="Helical" evidence="2">
    <location>
        <begin position="318"/>
        <end position="338"/>
    </location>
</feature>
<dbReference type="InterPro" id="IPR045957">
    <property type="entry name" value="DUF6377"/>
</dbReference>
<reference evidence="5" key="1">
    <citation type="journal article" date="2019" name="Int. J. Syst. Evol. Microbiol.">
        <title>The Global Catalogue of Microorganisms (GCM) 10K type strain sequencing project: providing services to taxonomists for standard genome sequencing and annotation.</title>
        <authorList>
            <consortium name="The Broad Institute Genomics Platform"/>
            <consortium name="The Broad Institute Genome Sequencing Center for Infectious Disease"/>
            <person name="Wu L."/>
            <person name="Ma J."/>
        </authorList>
    </citation>
    <scope>NUCLEOTIDE SEQUENCE [LARGE SCALE GENOMIC DNA]</scope>
    <source>
        <strain evidence="5">CGMCC 1.12990</strain>
    </source>
</reference>
<proteinExistence type="predicted"/>
<feature type="coiled-coil region" evidence="1">
    <location>
        <begin position="364"/>
        <end position="423"/>
    </location>
</feature>
<dbReference type="EMBL" id="BMGS01000002">
    <property type="protein sequence ID" value="GGG33827.1"/>
    <property type="molecule type" value="Genomic_DNA"/>
</dbReference>
<keyword evidence="5" id="KW-1185">Reference proteome</keyword>
<sequence>MPLSGKAFVSDSLLTELNQELARRPQYDRQYWEHITKLTTDFYAHRPVDATKFQLGQRVYEAYSAFKHDSAFAYSQHLMRIAQQLNNREKLVAAKLKLINTQLSAGLFKETFDILAPIRSRDLTVAERLEFYALNVRAYNELGSYNQDEVYQPIYRVKARAYTDSMLQISPAGSYESLTAQLYLAKQANDLPTGSTVYRQLRQLPNLTLHQLAISATNTATLYQSVGQEDKAFELLLVAAIADIKSSTKETAALALVANYSYQKGDLTNAYAFIKAAQEDAAFYNARQRQLQNNKFAAVIDGRKVDIIENQRKSLKTYALLATGLAGLVAAFAFVIFTQLSKLRKASRLIAATVQELRDRNSVQQQLNLELNQSNSNLAAANAKLVEDNKIKEEYIGYYFHYNTHYLNEREALKKKLATLLETKQLAGIQRLIDGINVKRERGELFKDFDASFLRLFPDFIKQFNTLFKEEDRAQPDEGQLLTAELRIFALIRLGIQDSEQISRMLGYSINTIYVYKTRVKNRAIVPKEEFEARIQAIQAF</sequence>
<dbReference type="Proteomes" id="UP000601361">
    <property type="component" value="Unassembled WGS sequence"/>
</dbReference>
<accession>A0ABQ1WK25</accession>
<organism evidence="4 5">
    <name type="scientific">Hymenobacter glacieicola</name>
    <dbReference type="NCBI Taxonomy" id="1562124"/>
    <lineage>
        <taxon>Bacteria</taxon>
        <taxon>Pseudomonadati</taxon>
        <taxon>Bacteroidota</taxon>
        <taxon>Cytophagia</taxon>
        <taxon>Cytophagales</taxon>
        <taxon>Hymenobacteraceae</taxon>
        <taxon>Hymenobacter</taxon>
    </lineage>
</organism>
<feature type="domain" description="DUF6377" evidence="3">
    <location>
        <begin position="243"/>
        <end position="503"/>
    </location>
</feature>
<evidence type="ECO:0000256" key="2">
    <source>
        <dbReference type="SAM" id="Phobius"/>
    </source>
</evidence>
<dbReference type="RefSeq" id="WP_229728611.1">
    <property type="nucleotide sequence ID" value="NZ_BMGS01000002.1"/>
</dbReference>
<keyword evidence="2" id="KW-1133">Transmembrane helix</keyword>
<evidence type="ECO:0000313" key="5">
    <source>
        <dbReference type="Proteomes" id="UP000601361"/>
    </source>
</evidence>
<evidence type="ECO:0000313" key="4">
    <source>
        <dbReference type="EMBL" id="GGG33827.1"/>
    </source>
</evidence>
<keyword evidence="2" id="KW-0472">Membrane</keyword>
<keyword evidence="2" id="KW-0812">Transmembrane</keyword>